<proteinExistence type="predicted"/>
<name>A0A7S3JGK1_9SPIT</name>
<dbReference type="EMBL" id="HBII01032466">
    <property type="protein sequence ID" value="CAE0354519.1"/>
    <property type="molecule type" value="Transcribed_RNA"/>
</dbReference>
<reference evidence="1" key="1">
    <citation type="submission" date="2021-01" db="EMBL/GenBank/DDBJ databases">
        <authorList>
            <person name="Corre E."/>
            <person name="Pelletier E."/>
            <person name="Niang G."/>
            <person name="Scheremetjew M."/>
            <person name="Finn R."/>
            <person name="Kale V."/>
            <person name="Holt S."/>
            <person name="Cochrane G."/>
            <person name="Meng A."/>
            <person name="Brown T."/>
            <person name="Cohen L."/>
        </authorList>
    </citation>
    <scope>NUCLEOTIDE SEQUENCE</scope>
    <source>
        <strain evidence="1">FSP1.4</strain>
    </source>
</reference>
<accession>A0A7S3JGK1</accession>
<gene>
    <name evidence="1" type="ORF">EHAR0213_LOCUS13435</name>
</gene>
<evidence type="ECO:0000313" key="1">
    <source>
        <dbReference type="EMBL" id="CAE0354519.1"/>
    </source>
</evidence>
<protein>
    <submittedName>
        <fullName evidence="1">Uncharacterized protein</fullName>
    </submittedName>
</protein>
<dbReference type="AlphaFoldDB" id="A0A7S3JGK1"/>
<sequence>MSSDHDVMFNSSILTDAKTGDDSFFLTKKNMDGDGSLAKADDAEAKPAAANPILNLSRIQKLRKMKGALIHANKMQDHDHIDSVFNNESSLRRHISLSLYSRPKSLMDRKPASSDYEDNAYPSAAKDRRGLMRNAPLEKYQSNHSEQRLRQIEEISNLKEELTKNDINCSVTTIEKAILFPEDRPEEKRKFPIVHDLLFKDPFAKPAKKKKKGKKKK</sequence>
<organism evidence="1">
    <name type="scientific">Euplotes harpa</name>
    <dbReference type="NCBI Taxonomy" id="151035"/>
    <lineage>
        <taxon>Eukaryota</taxon>
        <taxon>Sar</taxon>
        <taxon>Alveolata</taxon>
        <taxon>Ciliophora</taxon>
        <taxon>Intramacronucleata</taxon>
        <taxon>Spirotrichea</taxon>
        <taxon>Hypotrichia</taxon>
        <taxon>Euplotida</taxon>
        <taxon>Euplotidae</taxon>
        <taxon>Euplotes</taxon>
    </lineage>
</organism>